<dbReference type="Pfam" id="PF00496">
    <property type="entry name" value="SBP_bac_5"/>
    <property type="match status" value="1"/>
</dbReference>
<dbReference type="GO" id="GO:0042597">
    <property type="term" value="C:periplasmic space"/>
    <property type="evidence" value="ECO:0007669"/>
    <property type="project" value="UniProtKB-ARBA"/>
</dbReference>
<gene>
    <name evidence="7" type="ORF">E4665_16995</name>
</gene>
<evidence type="ECO:0000256" key="5">
    <source>
        <dbReference type="SAM" id="SignalP"/>
    </source>
</evidence>
<keyword evidence="3" id="KW-0813">Transport</keyword>
<dbReference type="GO" id="GO:0015833">
    <property type="term" value="P:peptide transport"/>
    <property type="evidence" value="ECO:0007669"/>
    <property type="project" value="TreeGrafter"/>
</dbReference>
<dbReference type="FunFam" id="3.10.105.10:FF:000001">
    <property type="entry name" value="Oligopeptide ABC transporter, oligopeptide-binding protein"/>
    <property type="match status" value="1"/>
</dbReference>
<dbReference type="RefSeq" id="WP_135349992.1">
    <property type="nucleotide sequence ID" value="NZ_SRJD01000033.1"/>
</dbReference>
<dbReference type="GO" id="GO:1904680">
    <property type="term" value="F:peptide transmembrane transporter activity"/>
    <property type="evidence" value="ECO:0007669"/>
    <property type="project" value="TreeGrafter"/>
</dbReference>
<dbReference type="EMBL" id="SRJD01000033">
    <property type="protein sequence ID" value="TGA95966.1"/>
    <property type="molecule type" value="Genomic_DNA"/>
</dbReference>
<feature type="chain" id="PRO_5039525132" evidence="5">
    <location>
        <begin position="24"/>
        <end position="563"/>
    </location>
</feature>
<reference evidence="7 8" key="1">
    <citation type="journal article" date="2015" name="Int. J. Syst. Evol. Microbiol.">
        <title>Sporolactobacillus shoreae sp. nov. and Sporolactobacillus spathodeae sp. nov., two spore-forming lactic acid bacteria isolated from tree barks in Thailand.</title>
        <authorList>
            <person name="Thamacharoensuk T."/>
            <person name="Kitahara M."/>
            <person name="Ohkuma M."/>
            <person name="Thongchul N."/>
            <person name="Tanasupawat S."/>
        </authorList>
    </citation>
    <scope>NUCLEOTIDE SEQUENCE [LARGE SCALE GENOMIC DNA]</scope>
    <source>
        <strain evidence="7 8">BK92</strain>
    </source>
</reference>
<evidence type="ECO:0000256" key="4">
    <source>
        <dbReference type="ARBA" id="ARBA00022729"/>
    </source>
</evidence>
<evidence type="ECO:0000259" key="6">
    <source>
        <dbReference type="Pfam" id="PF00496"/>
    </source>
</evidence>
<protein>
    <submittedName>
        <fullName evidence="7">Peptide ABC transporter substrate-binding protein</fullName>
    </submittedName>
</protein>
<dbReference type="PROSITE" id="PS51257">
    <property type="entry name" value="PROKAR_LIPOPROTEIN"/>
    <property type="match status" value="1"/>
</dbReference>
<evidence type="ECO:0000256" key="3">
    <source>
        <dbReference type="ARBA" id="ARBA00022448"/>
    </source>
</evidence>
<comment type="similarity">
    <text evidence="2">Belongs to the bacterial solute-binding protein 5 family.</text>
</comment>
<feature type="signal peptide" evidence="5">
    <location>
        <begin position="1"/>
        <end position="23"/>
    </location>
</feature>
<sequence>MRSKAKWSLVLSFVLALSLVLSACGGSGSGSSSSSSTGSNTLAKNQVLNFAIGADIPTLDPNLATDTTSTNVIEMTEAGLTRMHNNKYEWDLAAGAPKVSADKKTVTFTLRDAKWSDGKPITAQDFVTGWQRQNDPAAKPAYNFLFAASGIKNAAKIEDPTNKQFYGKYNLLGVKALDAKTLQVQLEQPVPPFFYSILSQPQFLPQRADFIKAQGKNYAMGPSNLLYSGPFVLSSWKKGSSWSYKKNPNYWNAKATKLTAVNFQVQTSLATRVNLYKTGKIDEVGLTGDFVNSLKQSNPSEIHTSLSSGTFFLYINQKTNKNLKNLNLRKAISAAIDRNSFVKVLFNDGSVGSNYVVPKGFTVGPDGKDFRGDDPVDGYPAGNASDAKTLWSQAKKELGISKLNLTFLSSDGDQYKQWDQYLANQIEKNLPGVTVTINQQPWANYLKLNQEFKFDLAFSGWFPDYQDPMTYLDMFTTGNPQNTTGWSNKTFDTLITNAKAETGDPTKRWNDMLSAEKTMMADYPIIPIYQAGGTWAQKPTVKGLSFPSYGPEIDFAQAYVTTK</sequence>
<dbReference type="Proteomes" id="UP000298347">
    <property type="component" value="Unassembled WGS sequence"/>
</dbReference>
<dbReference type="Gene3D" id="3.90.76.10">
    <property type="entry name" value="Dipeptide-binding Protein, Domain 1"/>
    <property type="match status" value="1"/>
</dbReference>
<dbReference type="InterPro" id="IPR030678">
    <property type="entry name" value="Peptide/Ni-bd"/>
</dbReference>
<dbReference type="PANTHER" id="PTHR30290:SF10">
    <property type="entry name" value="PERIPLASMIC OLIGOPEPTIDE-BINDING PROTEIN-RELATED"/>
    <property type="match status" value="1"/>
</dbReference>
<feature type="domain" description="Solute-binding protein family 5" evidence="6">
    <location>
        <begin position="90"/>
        <end position="481"/>
    </location>
</feature>
<keyword evidence="4 5" id="KW-0732">Signal</keyword>
<evidence type="ECO:0000313" key="8">
    <source>
        <dbReference type="Proteomes" id="UP000298347"/>
    </source>
</evidence>
<dbReference type="Gene3D" id="3.40.190.10">
    <property type="entry name" value="Periplasmic binding protein-like II"/>
    <property type="match status" value="1"/>
</dbReference>
<evidence type="ECO:0000256" key="1">
    <source>
        <dbReference type="ARBA" id="ARBA00004196"/>
    </source>
</evidence>
<dbReference type="AlphaFoldDB" id="A0A4Z0GK95"/>
<dbReference type="SUPFAM" id="SSF53850">
    <property type="entry name" value="Periplasmic binding protein-like II"/>
    <property type="match status" value="1"/>
</dbReference>
<evidence type="ECO:0000313" key="7">
    <source>
        <dbReference type="EMBL" id="TGA95966.1"/>
    </source>
</evidence>
<comment type="subcellular location">
    <subcellularLocation>
        <location evidence="1">Cell envelope</location>
    </subcellularLocation>
</comment>
<proteinExistence type="inferred from homology"/>
<evidence type="ECO:0000256" key="2">
    <source>
        <dbReference type="ARBA" id="ARBA00005695"/>
    </source>
</evidence>
<dbReference type="OrthoDB" id="9801912at2"/>
<dbReference type="GO" id="GO:0043190">
    <property type="term" value="C:ATP-binding cassette (ABC) transporter complex"/>
    <property type="evidence" value="ECO:0007669"/>
    <property type="project" value="InterPro"/>
</dbReference>
<dbReference type="InterPro" id="IPR000914">
    <property type="entry name" value="SBP_5_dom"/>
</dbReference>
<comment type="caution">
    <text evidence="7">The sequence shown here is derived from an EMBL/GenBank/DDBJ whole genome shotgun (WGS) entry which is preliminary data.</text>
</comment>
<dbReference type="GO" id="GO:0030313">
    <property type="term" value="C:cell envelope"/>
    <property type="evidence" value="ECO:0007669"/>
    <property type="project" value="UniProtKB-SubCell"/>
</dbReference>
<name>A0A4Z0GK95_9BACL</name>
<dbReference type="InterPro" id="IPR039424">
    <property type="entry name" value="SBP_5"/>
</dbReference>
<dbReference type="CDD" id="cd08504">
    <property type="entry name" value="PBP2_OppA"/>
    <property type="match status" value="1"/>
</dbReference>
<dbReference type="Gene3D" id="3.10.105.10">
    <property type="entry name" value="Dipeptide-binding Protein, Domain 3"/>
    <property type="match status" value="1"/>
</dbReference>
<organism evidence="7 8">
    <name type="scientific">Sporolactobacillus shoreae</name>
    <dbReference type="NCBI Taxonomy" id="1465501"/>
    <lineage>
        <taxon>Bacteria</taxon>
        <taxon>Bacillati</taxon>
        <taxon>Bacillota</taxon>
        <taxon>Bacilli</taxon>
        <taxon>Bacillales</taxon>
        <taxon>Sporolactobacillaceae</taxon>
        <taxon>Sporolactobacillus</taxon>
    </lineage>
</organism>
<keyword evidence="8" id="KW-1185">Reference proteome</keyword>
<dbReference type="PANTHER" id="PTHR30290">
    <property type="entry name" value="PERIPLASMIC BINDING COMPONENT OF ABC TRANSPORTER"/>
    <property type="match status" value="1"/>
</dbReference>
<accession>A0A4Z0GK95</accession>
<dbReference type="PIRSF" id="PIRSF002741">
    <property type="entry name" value="MppA"/>
    <property type="match status" value="1"/>
</dbReference>